<feature type="transmembrane region" description="Helical" evidence="16">
    <location>
        <begin position="213"/>
        <end position="232"/>
    </location>
</feature>
<evidence type="ECO:0000259" key="17">
    <source>
        <dbReference type="Pfam" id="PF00324"/>
    </source>
</evidence>
<dbReference type="Gene3D" id="1.20.1740.10">
    <property type="entry name" value="Amino acid/polyamine transporter I"/>
    <property type="match status" value="1"/>
</dbReference>
<dbReference type="Proteomes" id="UP000014760">
    <property type="component" value="Unassembled WGS sequence"/>
</dbReference>
<dbReference type="GO" id="GO:0005886">
    <property type="term" value="C:plasma membrane"/>
    <property type="evidence" value="ECO:0007669"/>
    <property type="project" value="UniProtKB-SubCell"/>
</dbReference>
<reference evidence="21" key="1">
    <citation type="submission" date="2012-12" db="EMBL/GenBank/DDBJ databases">
        <authorList>
            <person name="Hellsten U."/>
            <person name="Grimwood J."/>
            <person name="Chapman J.A."/>
            <person name="Shapiro H."/>
            <person name="Aerts A."/>
            <person name="Otillar R.P."/>
            <person name="Terry A.Y."/>
            <person name="Boore J.L."/>
            <person name="Simakov O."/>
            <person name="Marletaz F."/>
            <person name="Cho S.-J."/>
            <person name="Edsinger-Gonzales E."/>
            <person name="Havlak P."/>
            <person name="Kuo D.-H."/>
            <person name="Larsson T."/>
            <person name="Lv J."/>
            <person name="Arendt D."/>
            <person name="Savage R."/>
            <person name="Osoegawa K."/>
            <person name="de Jong P."/>
            <person name="Lindberg D.R."/>
            <person name="Seaver E.C."/>
            <person name="Weisblat D.A."/>
            <person name="Putnam N.H."/>
            <person name="Grigoriev I.V."/>
            <person name="Rokhsar D.S."/>
        </authorList>
    </citation>
    <scope>NUCLEOTIDE SEQUENCE</scope>
    <source>
        <strain evidence="21">I ESC-2004</strain>
    </source>
</reference>
<proteinExistence type="inferred from homology"/>
<dbReference type="PANTHER" id="PTHR11827:SF73">
    <property type="entry name" value="KAZACHOC, ISOFORM G"/>
    <property type="match status" value="1"/>
</dbReference>
<feature type="non-terminal residue" evidence="19">
    <location>
        <position position="876"/>
    </location>
</feature>
<dbReference type="GO" id="GO:0007268">
    <property type="term" value="P:chemical synaptic transmission"/>
    <property type="evidence" value="ECO:0007669"/>
    <property type="project" value="TreeGrafter"/>
</dbReference>
<feature type="transmembrane region" description="Helical" evidence="16">
    <location>
        <begin position="384"/>
        <end position="405"/>
    </location>
</feature>
<accession>R7TH37</accession>
<evidence type="ECO:0008006" key="22">
    <source>
        <dbReference type="Google" id="ProtNLM"/>
    </source>
</evidence>
<evidence type="ECO:0000256" key="16">
    <source>
        <dbReference type="SAM" id="Phobius"/>
    </source>
</evidence>
<name>R7TH37_CAPTE</name>
<keyword evidence="11 16" id="KW-0472">Membrane</keyword>
<keyword evidence="8" id="KW-0630">Potassium</keyword>
<evidence type="ECO:0000256" key="4">
    <source>
        <dbReference type="ARBA" id="ARBA00022538"/>
    </source>
</evidence>
<evidence type="ECO:0000256" key="2">
    <source>
        <dbReference type="ARBA" id="ARBA00022448"/>
    </source>
</evidence>
<feature type="transmembrane region" description="Helical" evidence="16">
    <location>
        <begin position="541"/>
        <end position="558"/>
    </location>
</feature>
<keyword evidence="6 16" id="KW-0812">Transmembrane</keyword>
<dbReference type="Pfam" id="PF03522">
    <property type="entry name" value="SLC12"/>
    <property type="match status" value="2"/>
</dbReference>
<reference evidence="19 21" key="2">
    <citation type="journal article" date="2013" name="Nature">
        <title>Insights into bilaterian evolution from three spiralian genomes.</title>
        <authorList>
            <person name="Simakov O."/>
            <person name="Marletaz F."/>
            <person name="Cho S.J."/>
            <person name="Edsinger-Gonzales E."/>
            <person name="Havlak P."/>
            <person name="Hellsten U."/>
            <person name="Kuo D.H."/>
            <person name="Larsson T."/>
            <person name="Lv J."/>
            <person name="Arendt D."/>
            <person name="Savage R."/>
            <person name="Osoegawa K."/>
            <person name="de Jong P."/>
            <person name="Grimwood J."/>
            <person name="Chapman J.A."/>
            <person name="Shapiro H."/>
            <person name="Aerts A."/>
            <person name="Otillar R.P."/>
            <person name="Terry A.Y."/>
            <person name="Boore J.L."/>
            <person name="Grigoriev I.V."/>
            <person name="Lindberg D.R."/>
            <person name="Seaver E.C."/>
            <person name="Weisblat D.A."/>
            <person name="Putnam N.H."/>
            <person name="Rokhsar D.S."/>
        </authorList>
    </citation>
    <scope>NUCLEOTIDE SEQUENCE</scope>
    <source>
        <strain evidence="19 21">I ESC-2004</strain>
    </source>
</reference>
<evidence type="ECO:0000256" key="11">
    <source>
        <dbReference type="ARBA" id="ARBA00023136"/>
    </source>
</evidence>
<evidence type="ECO:0000256" key="9">
    <source>
        <dbReference type="ARBA" id="ARBA00022989"/>
    </source>
</evidence>
<feature type="domain" description="Amino acid permease/ SLC12A" evidence="17">
    <location>
        <begin position="61"/>
        <end position="241"/>
    </location>
</feature>
<comment type="similarity">
    <text evidence="14">Belongs to the SLC12A transporter family. K/Cl co-transporter subfamily.</text>
</comment>
<evidence type="ECO:0000256" key="7">
    <source>
        <dbReference type="ARBA" id="ARBA00022847"/>
    </source>
</evidence>
<dbReference type="InterPro" id="IPR004842">
    <property type="entry name" value="SLC12A_fam"/>
</dbReference>
<dbReference type="EMBL" id="KB310740">
    <property type="protein sequence ID" value="ELT90881.1"/>
    <property type="molecule type" value="Genomic_DNA"/>
</dbReference>
<dbReference type="Pfam" id="PF00324">
    <property type="entry name" value="AA_permease"/>
    <property type="match status" value="2"/>
</dbReference>
<sequence length="876" mass="96616">MVSRVIRRMANYEGGMVPNVEQQVAAEEEAEEELNSGGVKKKKTKKKEQAPPSKLGTVLGVYFPCIQNIFGVILFIRMTWVVGLAGWLEGFFIVFICCCCTMTTAISMSAIATNGVVPGGGSYFLISRSLGPEFGGAVGILFYLGTSVASAMYIVGAVEIFLQYMAPMAAIFTPLTDPMNAFNNYRIYGTALLLLMFICVFLGVKFVSKFSPVALLCVIVSLLSIYIGIFVAKEGRGPEACYLGPRLLSRQYILDDDGHLQCHKNDTGPLYQVFCGGNNTLDDEAAEEECDFFRQHNASLKSGIPGISSGVFLDNTFSKYSTAGNRIGLAEVGDRTKGDIIADISTSFVILLAIFFPSCTGIMAGSNRSGDLQDASKSIPTGTIAAIVTTSLVYLSSVLFFGATVEGQVLRDKFGESIGGGLIVANIAWPHPWVILIGSFLSTVGAGLQSLTGAPRLLQAIAADGVIPFLNYFAVTTKSGEPFRALILTALISEIGILIASLDYIAPIITMFFLMCYGFVNLACCLQTLLKTPNWRPRFKYYHWTLSLFGVCLCVALMFISSWYYAVVAIAIAAGIYKYIEYKGAEKEWGDGIRGLAMSAARYALLKLEEGPPHVKNWRPQILILLKLDKNLEPKYRKMLTFSTQLKAGKGLTLVSSVLEGNISERYADAQAAHQTISLALKKEKVKGFAEVLVSHELEAGLDHMIQTCGVGGLRHNTVMLGWPYGWRHEQNPKSYKLFIDTLRNISSNQLAALIPKGIERFPESTEKMRGTIDVWWIVHDGGLLMLLPFLLTQHKTWKNCQMRIFTVAQMEDNSIQMKKDLQTFLYHLRLSAEVEVVEMPDNDISAYTYERTLMMEQRTEMLREIKSTHQIPSKA</sequence>
<keyword evidence="4" id="KW-0633">Potassium transport</keyword>
<reference evidence="20" key="3">
    <citation type="submission" date="2015-06" db="UniProtKB">
        <authorList>
            <consortium name="EnsemblMetazoa"/>
        </authorList>
    </citation>
    <scope>IDENTIFICATION</scope>
</reference>
<evidence type="ECO:0000313" key="19">
    <source>
        <dbReference type="EMBL" id="ELT90881.1"/>
    </source>
</evidence>
<feature type="transmembrane region" description="Helical" evidence="16">
    <location>
        <begin position="417"/>
        <end position="441"/>
    </location>
</feature>
<dbReference type="NCBIfam" id="TIGR00930">
    <property type="entry name" value="2a30"/>
    <property type="match status" value="1"/>
</dbReference>
<comment type="catalytic activity">
    <reaction evidence="15">
        <text>K(+)(in) + chloride(in) = K(+)(out) + chloride(out)</text>
        <dbReference type="Rhea" id="RHEA:72427"/>
        <dbReference type="ChEBI" id="CHEBI:17996"/>
        <dbReference type="ChEBI" id="CHEBI:29103"/>
    </reaction>
</comment>
<keyword evidence="3" id="KW-1003">Cell membrane</keyword>
<feature type="domain" description="SLC12A transporter C-terminal" evidence="18">
    <location>
        <begin position="757"/>
        <end position="838"/>
    </location>
</feature>
<feature type="transmembrane region" description="Helical" evidence="16">
    <location>
        <begin position="187"/>
        <end position="207"/>
    </location>
</feature>
<keyword evidence="21" id="KW-1185">Reference proteome</keyword>
<dbReference type="GO" id="GO:0006884">
    <property type="term" value="P:cell volume homeostasis"/>
    <property type="evidence" value="ECO:0007669"/>
    <property type="project" value="TreeGrafter"/>
</dbReference>
<evidence type="ECO:0000256" key="5">
    <source>
        <dbReference type="ARBA" id="ARBA00022553"/>
    </source>
</evidence>
<evidence type="ECO:0000256" key="1">
    <source>
        <dbReference type="ARBA" id="ARBA00004651"/>
    </source>
</evidence>
<feature type="transmembrane region" description="Helical" evidence="16">
    <location>
        <begin position="453"/>
        <end position="473"/>
    </location>
</feature>
<evidence type="ECO:0000313" key="20">
    <source>
        <dbReference type="EnsemblMetazoa" id="CapteP220110"/>
    </source>
</evidence>
<feature type="domain" description="Amino acid permease/ SLC12A" evidence="17">
    <location>
        <begin position="345"/>
        <end position="623"/>
    </location>
</feature>
<evidence type="ECO:0000256" key="10">
    <source>
        <dbReference type="ARBA" id="ARBA00023065"/>
    </source>
</evidence>
<dbReference type="OrthoDB" id="2020542at2759"/>
<dbReference type="GO" id="GO:0055075">
    <property type="term" value="P:potassium ion homeostasis"/>
    <property type="evidence" value="ECO:0007669"/>
    <property type="project" value="TreeGrafter"/>
</dbReference>
<dbReference type="EMBL" id="AMQN01014099">
    <property type="status" value="NOT_ANNOTATED_CDS"/>
    <property type="molecule type" value="Genomic_DNA"/>
</dbReference>
<dbReference type="AlphaFoldDB" id="R7TH37"/>
<dbReference type="InterPro" id="IPR000076">
    <property type="entry name" value="KCL_cotranspt"/>
</dbReference>
<keyword evidence="9 16" id="KW-1133">Transmembrane helix</keyword>
<feature type="transmembrane region" description="Helical" evidence="16">
    <location>
        <begin position="55"/>
        <end position="78"/>
    </location>
</feature>
<dbReference type="EnsemblMetazoa" id="CapteT220110">
    <property type="protein sequence ID" value="CapteP220110"/>
    <property type="gene ID" value="CapteG220110"/>
</dbReference>
<evidence type="ECO:0000256" key="15">
    <source>
        <dbReference type="ARBA" id="ARBA00047825"/>
    </source>
</evidence>
<feature type="transmembrane region" description="Helical" evidence="16">
    <location>
        <begin position="151"/>
        <end position="175"/>
    </location>
</feature>
<keyword evidence="7" id="KW-0769">Symport</keyword>
<dbReference type="InterPro" id="IPR018491">
    <property type="entry name" value="SLC12_C"/>
</dbReference>
<dbReference type="HOGENOM" id="CLU_001883_1_0_1"/>
<dbReference type="GO" id="GO:1990573">
    <property type="term" value="P:potassium ion import across plasma membrane"/>
    <property type="evidence" value="ECO:0007669"/>
    <property type="project" value="TreeGrafter"/>
</dbReference>
<keyword evidence="13" id="KW-0868">Chloride</keyword>
<feature type="transmembrane region" description="Helical" evidence="16">
    <location>
        <begin position="344"/>
        <end position="364"/>
    </location>
</feature>
<dbReference type="PRINTS" id="PR01081">
    <property type="entry name" value="KCLTRNSPORT"/>
</dbReference>
<keyword evidence="2" id="KW-0813">Transport</keyword>
<dbReference type="InterPro" id="IPR004841">
    <property type="entry name" value="AA-permease/SLC12A_dom"/>
</dbReference>
<dbReference type="STRING" id="283909.R7TH37"/>
<gene>
    <name evidence="19" type="ORF">CAPTEDRAFT_220110</name>
</gene>
<dbReference type="GO" id="GO:0015379">
    <property type="term" value="F:potassium:chloride symporter activity"/>
    <property type="evidence" value="ECO:0007669"/>
    <property type="project" value="InterPro"/>
</dbReference>
<comment type="subcellular location">
    <subcellularLocation>
        <location evidence="1">Cell membrane</location>
        <topology evidence="1">Multi-pass membrane protein</topology>
    </subcellularLocation>
</comment>
<dbReference type="PANTHER" id="PTHR11827">
    <property type="entry name" value="SOLUTE CARRIER FAMILY 12, CATION COTRANSPORTERS"/>
    <property type="match status" value="1"/>
</dbReference>
<evidence type="ECO:0000256" key="12">
    <source>
        <dbReference type="ARBA" id="ARBA00023180"/>
    </source>
</evidence>
<evidence type="ECO:0000256" key="14">
    <source>
        <dbReference type="ARBA" id="ARBA00046331"/>
    </source>
</evidence>
<organism evidence="19">
    <name type="scientific">Capitella teleta</name>
    <name type="common">Polychaete worm</name>
    <dbReference type="NCBI Taxonomy" id="283909"/>
    <lineage>
        <taxon>Eukaryota</taxon>
        <taxon>Metazoa</taxon>
        <taxon>Spiralia</taxon>
        <taxon>Lophotrochozoa</taxon>
        <taxon>Annelida</taxon>
        <taxon>Polychaeta</taxon>
        <taxon>Sedentaria</taxon>
        <taxon>Scolecida</taxon>
        <taxon>Capitellidae</taxon>
        <taxon>Capitella</taxon>
    </lineage>
</organism>
<dbReference type="FunCoup" id="R7TH37">
    <property type="interactions" value="495"/>
</dbReference>
<evidence type="ECO:0000256" key="8">
    <source>
        <dbReference type="ARBA" id="ARBA00022958"/>
    </source>
</evidence>
<evidence type="ECO:0000259" key="18">
    <source>
        <dbReference type="Pfam" id="PF03522"/>
    </source>
</evidence>
<keyword evidence="12" id="KW-0325">Glycoprotein</keyword>
<evidence type="ECO:0000256" key="13">
    <source>
        <dbReference type="ARBA" id="ARBA00023214"/>
    </source>
</evidence>
<evidence type="ECO:0000313" key="21">
    <source>
        <dbReference type="Proteomes" id="UP000014760"/>
    </source>
</evidence>
<dbReference type="OMA" id="GDICARK"/>
<keyword evidence="5" id="KW-0597">Phosphoprotein</keyword>
<evidence type="ECO:0000256" key="6">
    <source>
        <dbReference type="ARBA" id="ARBA00022692"/>
    </source>
</evidence>
<dbReference type="GO" id="GO:0045202">
    <property type="term" value="C:synapse"/>
    <property type="evidence" value="ECO:0007669"/>
    <property type="project" value="GOC"/>
</dbReference>
<feature type="domain" description="SLC12A transporter C-terminal" evidence="18">
    <location>
        <begin position="639"/>
        <end position="754"/>
    </location>
</feature>
<evidence type="ECO:0000256" key="3">
    <source>
        <dbReference type="ARBA" id="ARBA00022475"/>
    </source>
</evidence>
<feature type="transmembrane region" description="Helical" evidence="16">
    <location>
        <begin position="485"/>
        <end position="502"/>
    </location>
</feature>
<feature type="transmembrane region" description="Helical" evidence="16">
    <location>
        <begin position="508"/>
        <end position="529"/>
    </location>
</feature>
<dbReference type="GO" id="GO:0055064">
    <property type="term" value="P:chloride ion homeostasis"/>
    <property type="evidence" value="ECO:0007669"/>
    <property type="project" value="TreeGrafter"/>
</dbReference>
<protein>
    <recommendedName>
        <fullName evidence="22">Amino acid permease/ SLC12A domain-containing protein</fullName>
    </recommendedName>
</protein>
<keyword evidence="10" id="KW-0406">Ion transport</keyword>